<reference evidence="2 3" key="1">
    <citation type="submission" date="2009-12" db="EMBL/GenBank/DDBJ databases">
        <title>Complete sequence of Thermotoga petrophila RKU-1.</title>
        <authorList>
            <consortium name="US DOE Joint Genome Institute"/>
            <person name="Lucas S."/>
            <person name="Copeland A."/>
            <person name="Lapidus A."/>
            <person name="Glavina del Rio T."/>
            <person name="Dalin E."/>
            <person name="Tice H."/>
            <person name="Bruce D."/>
            <person name="Goodwin L."/>
            <person name="Pitluck S."/>
            <person name="Munk A.C."/>
            <person name="Brettin T."/>
            <person name="Detter J.C."/>
            <person name="Han C."/>
            <person name="Tapia R."/>
            <person name="Larimer F."/>
            <person name="Land M."/>
            <person name="Hauser L."/>
            <person name="Kyrpides N."/>
            <person name="Mikhailova N."/>
            <person name="Nelson K.E."/>
            <person name="Gogarten J.P."/>
            <person name="Noll K.M."/>
        </authorList>
    </citation>
    <scope>NUCLEOTIDE SEQUENCE [LARGE SCALE GENOMIC DNA]</scope>
    <source>
        <strain evidence="3">ATCC BAA-489 / DSM 13996 / JCM 10882 / RKU-10</strain>
    </source>
</reference>
<evidence type="ECO:0000256" key="1">
    <source>
        <dbReference type="SAM" id="Phobius"/>
    </source>
</evidence>
<dbReference type="KEGG" id="tnp:Tnap_0976"/>
<organism evidence="2 3">
    <name type="scientific">Thermotoga petrophila (strain ATCC BAA-489 / DSM 13996 / JCM 10882 / RKU-10)</name>
    <name type="common">Thermotoga naphthophila</name>
    <dbReference type="NCBI Taxonomy" id="590168"/>
    <lineage>
        <taxon>Bacteria</taxon>
        <taxon>Thermotogati</taxon>
        <taxon>Thermotogota</taxon>
        <taxon>Thermotogae</taxon>
        <taxon>Thermotogales</taxon>
        <taxon>Thermotogaceae</taxon>
        <taxon>Thermotoga</taxon>
    </lineage>
</organism>
<evidence type="ECO:0000313" key="3">
    <source>
        <dbReference type="Proteomes" id="UP000000940"/>
    </source>
</evidence>
<keyword evidence="3" id="KW-1185">Reference proteome</keyword>
<accession>D2C7X9</accession>
<protein>
    <submittedName>
        <fullName evidence="2">Uncharacterized protein</fullName>
    </submittedName>
</protein>
<dbReference type="HOGENOM" id="CLU_2977797_0_0_0"/>
<dbReference type="EMBL" id="CP001839">
    <property type="protein sequence ID" value="ADA67065.1"/>
    <property type="molecule type" value="Genomic_DNA"/>
</dbReference>
<evidence type="ECO:0000313" key="2">
    <source>
        <dbReference type="EMBL" id="ADA67065.1"/>
    </source>
</evidence>
<keyword evidence="1" id="KW-1133">Transmembrane helix</keyword>
<name>D2C7X9_THEP2</name>
<proteinExistence type="predicted"/>
<keyword evidence="1" id="KW-0472">Membrane</keyword>
<dbReference type="RefSeq" id="WP_012896282.1">
    <property type="nucleotide sequence ID" value="NC_013642.1"/>
</dbReference>
<dbReference type="AlphaFoldDB" id="D2C7X9"/>
<sequence length="58" mass="6437">MKVYLMVSTILVVVLFSLIWLYVLFFPAVEMVPSSPAVWEPGMTETSSAMVPGSLQSR</sequence>
<gene>
    <name evidence="2" type="ordered locus">Tnap_0976</name>
</gene>
<keyword evidence="1" id="KW-0812">Transmembrane</keyword>
<feature type="transmembrane region" description="Helical" evidence="1">
    <location>
        <begin position="6"/>
        <end position="25"/>
    </location>
</feature>
<dbReference type="Proteomes" id="UP000000940">
    <property type="component" value="Chromosome"/>
</dbReference>